<evidence type="ECO:0000256" key="6">
    <source>
        <dbReference type="SAM" id="Phobius"/>
    </source>
</evidence>
<dbReference type="PANTHER" id="PTHR33406:SF13">
    <property type="entry name" value="MEMBRANE PROTEIN YDFJ"/>
    <property type="match status" value="1"/>
</dbReference>
<evidence type="ECO:0000256" key="1">
    <source>
        <dbReference type="ARBA" id="ARBA00004651"/>
    </source>
</evidence>
<feature type="transmembrane region" description="Helical" evidence="6">
    <location>
        <begin position="199"/>
        <end position="218"/>
    </location>
</feature>
<keyword evidence="2" id="KW-1003">Cell membrane</keyword>
<feature type="transmembrane region" description="Helical" evidence="6">
    <location>
        <begin position="224"/>
        <end position="246"/>
    </location>
</feature>
<protein>
    <submittedName>
        <fullName evidence="8">Putative MMPL domain protein</fullName>
    </submittedName>
</protein>
<dbReference type="Gene3D" id="1.20.1640.10">
    <property type="entry name" value="Multidrug efflux transporter AcrB transmembrane domain"/>
    <property type="match status" value="2"/>
</dbReference>
<dbReference type="Proteomes" id="UP000046155">
    <property type="component" value="Unassembled WGS sequence"/>
</dbReference>
<feature type="transmembrane region" description="Helical" evidence="6">
    <location>
        <begin position="12"/>
        <end position="30"/>
    </location>
</feature>
<dbReference type="GO" id="GO:0005886">
    <property type="term" value="C:plasma membrane"/>
    <property type="evidence" value="ECO:0007669"/>
    <property type="project" value="UniProtKB-SubCell"/>
</dbReference>
<accession>A0A0B7MK62</accession>
<evidence type="ECO:0000256" key="2">
    <source>
        <dbReference type="ARBA" id="ARBA00022475"/>
    </source>
</evidence>
<name>A0A0B7MK62_9FIRM</name>
<keyword evidence="3 6" id="KW-0812">Transmembrane</keyword>
<dbReference type="OrthoDB" id="9782006at2"/>
<dbReference type="InterPro" id="IPR050545">
    <property type="entry name" value="Mycobact_MmpL"/>
</dbReference>
<evidence type="ECO:0000256" key="5">
    <source>
        <dbReference type="ARBA" id="ARBA00023136"/>
    </source>
</evidence>
<comment type="subcellular location">
    <subcellularLocation>
        <location evidence="1">Cell membrane</location>
        <topology evidence="1">Multi-pass membrane protein</topology>
    </subcellularLocation>
</comment>
<evidence type="ECO:0000256" key="4">
    <source>
        <dbReference type="ARBA" id="ARBA00022989"/>
    </source>
</evidence>
<dbReference type="AlphaFoldDB" id="A0A0B7MK62"/>
<dbReference type="RefSeq" id="WP_052835388.1">
    <property type="nucleotide sequence ID" value="NZ_CDRZ01000124.1"/>
</dbReference>
<feature type="domain" description="SSD" evidence="7">
    <location>
        <begin position="570"/>
        <end position="669"/>
    </location>
</feature>
<keyword evidence="4 6" id="KW-1133">Transmembrane helix</keyword>
<feature type="domain" description="SSD" evidence="7">
    <location>
        <begin position="202"/>
        <end position="324"/>
    </location>
</feature>
<dbReference type="EMBL" id="CDRZ01000124">
    <property type="protein sequence ID" value="CEO88573.1"/>
    <property type="molecule type" value="Genomic_DNA"/>
</dbReference>
<evidence type="ECO:0000256" key="3">
    <source>
        <dbReference type="ARBA" id="ARBA00022692"/>
    </source>
</evidence>
<dbReference type="SUPFAM" id="SSF82866">
    <property type="entry name" value="Multidrug efflux transporter AcrB transmembrane domain"/>
    <property type="match status" value="2"/>
</dbReference>
<dbReference type="Pfam" id="PF03176">
    <property type="entry name" value="MMPL"/>
    <property type="match status" value="2"/>
</dbReference>
<evidence type="ECO:0000259" key="7">
    <source>
        <dbReference type="PROSITE" id="PS50156"/>
    </source>
</evidence>
<dbReference type="InterPro" id="IPR000731">
    <property type="entry name" value="SSD"/>
</dbReference>
<proteinExistence type="predicted"/>
<keyword evidence="5 6" id="KW-0472">Membrane</keyword>
<dbReference type="PANTHER" id="PTHR33406">
    <property type="entry name" value="MEMBRANE PROTEIN MJ1562-RELATED"/>
    <property type="match status" value="1"/>
</dbReference>
<feature type="transmembrane region" description="Helical" evidence="6">
    <location>
        <begin position="307"/>
        <end position="325"/>
    </location>
</feature>
<feature type="transmembrane region" description="Helical" evidence="6">
    <location>
        <begin position="273"/>
        <end position="295"/>
    </location>
</feature>
<reference evidence="9" key="1">
    <citation type="submission" date="2015-01" db="EMBL/GenBank/DDBJ databases">
        <authorList>
            <person name="Manzoor Shahid"/>
            <person name="Zubair Saima"/>
        </authorList>
    </citation>
    <scope>NUCLEOTIDE SEQUENCE [LARGE SCALE GENOMIC DNA]</scope>
    <source>
        <strain evidence="9">Sp3</strain>
    </source>
</reference>
<sequence>MKWSNFVVKHRKILLIIASILLIPALIGYLQTQINYDVTDYLPKHLSSKQGQDILEKDFRIAANVYVMVENQDPYQVAQLKESIQKVPGVEKASWLDDLYHPSVPSFYIPEEIRKNFESGDASIIQVQFIHNSTSSVTQEAVREIRELAGPKATISGFPVILLDLNDVFSKEQYLYILIAVTAIFLVLSLSTSSVLQPVLLLITVGFSVVYNMGTNVFMGSVSYITQAVAAVLQLAVTMDYGIFLIHRFEEEKDKHDSPDQAMTVALSRTGTAITSSALTTIAGFLALVTMQFGLGRDMGMVLAKGVIFSLICILLLLPGLILIFQKQIERSQHRILLPNFTKAANLVVNRRTAFLALFLILLVPAFFLKQNVGVFYSLEKGLSKEITAVADAERLKQKHGVAEIVYVIFEDRGLATEQELTEHLKTIPEVKSVNSLVTFTGPHIPEEFIPDDVKSEFRGGRYAYCAVELSTGQADSRTDKALNQIKKTTGSLYDHVYLSSEAALIQDLRNLTNKDLARVNMISALAIAMIIAIAFSSLTLPVLLVLAIQFAIWVNLSGAFLSGTELYFVTYLVLGSVQLGATVDYAILLTSKYRESLQEHPPQEAMRLAVERSGRSILTSSLTLTVSTIAVASFSKIKMAGQMCGMLGVGAFISMLTILFILPSLLLLSDKVIARTTWRWPQAAIETAIEPVIEPSDKPAGEPVRQTENNR</sequence>
<dbReference type="PROSITE" id="PS50156">
    <property type="entry name" value="SSD"/>
    <property type="match status" value="2"/>
</dbReference>
<feature type="transmembrane region" description="Helical" evidence="6">
    <location>
        <begin position="517"/>
        <end position="536"/>
    </location>
</feature>
<evidence type="ECO:0000313" key="9">
    <source>
        <dbReference type="Proteomes" id="UP000046155"/>
    </source>
</evidence>
<feature type="transmembrane region" description="Helical" evidence="6">
    <location>
        <begin position="353"/>
        <end position="369"/>
    </location>
</feature>
<gene>
    <name evidence="8" type="ORF">SSCH_210013</name>
</gene>
<feature type="transmembrane region" description="Helical" evidence="6">
    <location>
        <begin position="647"/>
        <end position="669"/>
    </location>
</feature>
<feature type="transmembrane region" description="Helical" evidence="6">
    <location>
        <begin position="174"/>
        <end position="192"/>
    </location>
</feature>
<evidence type="ECO:0000313" key="8">
    <source>
        <dbReference type="EMBL" id="CEO88573.1"/>
    </source>
</evidence>
<organism evidence="8 9">
    <name type="scientific">Syntrophaceticus schinkii</name>
    <dbReference type="NCBI Taxonomy" id="499207"/>
    <lineage>
        <taxon>Bacteria</taxon>
        <taxon>Bacillati</taxon>
        <taxon>Bacillota</taxon>
        <taxon>Clostridia</taxon>
        <taxon>Thermoanaerobacterales</taxon>
        <taxon>Thermoanaerobacterales Family III. Incertae Sedis</taxon>
        <taxon>Syntrophaceticus</taxon>
    </lineage>
</organism>
<keyword evidence="9" id="KW-1185">Reference proteome</keyword>
<dbReference type="InterPro" id="IPR004869">
    <property type="entry name" value="MMPL_dom"/>
</dbReference>